<dbReference type="Pfam" id="PF00722">
    <property type="entry name" value="Glyco_hydro_16"/>
    <property type="match status" value="1"/>
</dbReference>
<dbReference type="PROSITE" id="PS51762">
    <property type="entry name" value="GH16_2"/>
    <property type="match status" value="1"/>
</dbReference>
<dbReference type="CDD" id="cd00413">
    <property type="entry name" value="Glyco_hydrolase_16"/>
    <property type="match status" value="1"/>
</dbReference>
<keyword evidence="4" id="KW-1185">Reference proteome</keyword>
<evidence type="ECO:0000313" key="3">
    <source>
        <dbReference type="EMBL" id="MFA9480425.1"/>
    </source>
</evidence>
<dbReference type="EMBL" id="JBGUBD010000021">
    <property type="protein sequence ID" value="MFA9480425.1"/>
    <property type="molecule type" value="Genomic_DNA"/>
</dbReference>
<evidence type="ECO:0000256" key="1">
    <source>
        <dbReference type="ARBA" id="ARBA00006865"/>
    </source>
</evidence>
<dbReference type="SUPFAM" id="SSF49899">
    <property type="entry name" value="Concanavalin A-like lectins/glucanases"/>
    <property type="match status" value="1"/>
</dbReference>
<comment type="caution">
    <text evidence="3">The sequence shown here is derived from an EMBL/GenBank/DDBJ whole genome shotgun (WGS) entry which is preliminary data.</text>
</comment>
<dbReference type="Proteomes" id="UP001575105">
    <property type="component" value="Unassembled WGS sequence"/>
</dbReference>
<name>A0ABV4U9Z4_9BACT</name>
<comment type="similarity">
    <text evidence="1">Belongs to the glycosyl hydrolase 16 family.</text>
</comment>
<feature type="domain" description="GH16" evidence="2">
    <location>
        <begin position="1"/>
        <end position="242"/>
    </location>
</feature>
<accession>A0ABV4U9Z4</accession>
<gene>
    <name evidence="3" type="ORF">ACERK3_19325</name>
</gene>
<reference evidence="3 4" key="1">
    <citation type="submission" date="2024-08" db="EMBL/GenBank/DDBJ databases">
        <title>Whole-genome sequencing of halo(alkali)philic microorganisms from hypersaline lakes.</title>
        <authorList>
            <person name="Sorokin D.Y."/>
            <person name="Merkel A.Y."/>
            <person name="Messina E."/>
            <person name="Yakimov M."/>
        </authorList>
    </citation>
    <scope>NUCLEOTIDE SEQUENCE [LARGE SCALE GENOMIC DNA]</scope>
    <source>
        <strain evidence="3 4">AB-hyl4</strain>
    </source>
</reference>
<dbReference type="RefSeq" id="WP_425347346.1">
    <property type="nucleotide sequence ID" value="NZ_JBGUBD010000021.1"/>
</dbReference>
<evidence type="ECO:0000313" key="4">
    <source>
        <dbReference type="Proteomes" id="UP001575105"/>
    </source>
</evidence>
<dbReference type="NCBIfam" id="TIGR02595">
    <property type="entry name" value="PEP_CTERM"/>
    <property type="match status" value="1"/>
</dbReference>
<dbReference type="InterPro" id="IPR000757">
    <property type="entry name" value="Beta-glucanase-like"/>
</dbReference>
<sequence length="259" mass="28861">MQPMFICLFVGLVLGAFANVTFAREIEFAGRNWTVRSGYGGPGPNNWSASTESVWVDDQGHLHLQLRRVGSMWYAAEVVSTETFGYGEYRFQLASDVEQLDPNVTLGLFTYLDDENEIDIEFARWGNANNPAGNYVTQPAATPGNTETFDLNLTGNHSTHRFNWTPDAIEWQSHHGHYGSNPPASHLIHEWTYTGSDIPVPSGERVHMNLWLFQGNAPATNDSIEIVITNFEFVPIPEPTSLVAMLGGAISLVMRRRTS</sequence>
<dbReference type="InterPro" id="IPR013320">
    <property type="entry name" value="ConA-like_dom_sf"/>
</dbReference>
<evidence type="ECO:0000259" key="2">
    <source>
        <dbReference type="PROSITE" id="PS51762"/>
    </source>
</evidence>
<organism evidence="3 4">
    <name type="scientific">Natronomicrosphaera hydrolytica</name>
    <dbReference type="NCBI Taxonomy" id="3242702"/>
    <lineage>
        <taxon>Bacteria</taxon>
        <taxon>Pseudomonadati</taxon>
        <taxon>Planctomycetota</taxon>
        <taxon>Phycisphaerae</taxon>
        <taxon>Phycisphaerales</taxon>
        <taxon>Phycisphaeraceae</taxon>
        <taxon>Natronomicrosphaera</taxon>
    </lineage>
</organism>
<protein>
    <submittedName>
        <fullName evidence="3">Family 16 glycosylhydrolase</fullName>
    </submittedName>
</protein>
<dbReference type="InterPro" id="IPR013424">
    <property type="entry name" value="Ice-binding_C"/>
</dbReference>
<proteinExistence type="inferred from homology"/>
<dbReference type="Gene3D" id="2.60.120.200">
    <property type="match status" value="1"/>
</dbReference>